<feature type="region of interest" description="Disordered" evidence="2">
    <location>
        <begin position="202"/>
        <end position="237"/>
    </location>
</feature>
<comment type="caution">
    <text evidence="3">The sequence shown here is derived from an EMBL/GenBank/DDBJ whole genome shotgun (WGS) entry which is preliminary data.</text>
</comment>
<dbReference type="InterPro" id="IPR036411">
    <property type="entry name" value="TorD-like_sf"/>
</dbReference>
<accession>A0ABU8VES6</accession>
<dbReference type="SUPFAM" id="SSF89155">
    <property type="entry name" value="TorD-like"/>
    <property type="match status" value="1"/>
</dbReference>
<evidence type="ECO:0000256" key="2">
    <source>
        <dbReference type="SAM" id="MobiDB-lite"/>
    </source>
</evidence>
<dbReference type="PANTHER" id="PTHR43680">
    <property type="entry name" value="NITRATE REDUCTASE MOLYBDENUM COFACTOR ASSEMBLY CHAPERONE"/>
    <property type="match status" value="1"/>
</dbReference>
<evidence type="ECO:0000313" key="3">
    <source>
        <dbReference type="EMBL" id="MEJ8812175.1"/>
    </source>
</evidence>
<gene>
    <name evidence="3" type="primary">narJ</name>
    <name evidence="3" type="ORF">WKW77_13920</name>
</gene>
<keyword evidence="1" id="KW-0534">Nitrate assimilation</keyword>
<dbReference type="Proteomes" id="UP001365846">
    <property type="component" value="Unassembled WGS sequence"/>
</dbReference>
<dbReference type="InterPro" id="IPR020945">
    <property type="entry name" value="DMSO/NO3_reduct_chaperone"/>
</dbReference>
<dbReference type="Pfam" id="PF02613">
    <property type="entry name" value="Nitrate_red_del"/>
    <property type="match status" value="1"/>
</dbReference>
<dbReference type="EMBL" id="JBBKZU010000005">
    <property type="protein sequence ID" value="MEJ8812175.1"/>
    <property type="molecule type" value="Genomic_DNA"/>
</dbReference>
<dbReference type="Gene3D" id="1.10.3480.10">
    <property type="entry name" value="TorD-like"/>
    <property type="match status" value="1"/>
</dbReference>
<reference evidence="3 4" key="1">
    <citation type="submission" date="2024-03" db="EMBL/GenBank/DDBJ databases">
        <title>Novel species of the genus Variovorax.</title>
        <authorList>
            <person name="Liu Q."/>
            <person name="Xin Y.-H."/>
        </authorList>
    </citation>
    <scope>NUCLEOTIDE SEQUENCE [LARGE SCALE GENOMIC DNA]</scope>
    <source>
        <strain evidence="3 4">KACC 18899</strain>
    </source>
</reference>
<keyword evidence="4" id="KW-1185">Reference proteome</keyword>
<sequence>MALFKQSTQPMAHTLRVLARLLGYPDAELCAHLDAMRDALHAEGALGAARLAELDALVAHLGDGPQLDVEAEYVDLFDRGRATALHLFEHVHGDSRERGPAMVDLTQTYAQAGLLLHAGELPDHLTVVLEYASTQPPAQAAAFLAEFAHITRSIFSALRGRRSPYACVLAAVLELAGEKAQPVPIEPEPALDEAWEEPLAFGGCSTEGQAAPGTPQPVRIVRRPASPSNPHAQGASA</sequence>
<organism evidence="3 4">
    <name type="scientific">Variovorax ureilyticus</name>
    <dbReference type="NCBI Taxonomy" id="1836198"/>
    <lineage>
        <taxon>Bacteria</taxon>
        <taxon>Pseudomonadati</taxon>
        <taxon>Pseudomonadota</taxon>
        <taxon>Betaproteobacteria</taxon>
        <taxon>Burkholderiales</taxon>
        <taxon>Comamonadaceae</taxon>
        <taxon>Variovorax</taxon>
    </lineage>
</organism>
<dbReference type="PANTHER" id="PTHR43680:SF2">
    <property type="entry name" value="NITRATE REDUCTASE MOLYBDENUM COFACTOR ASSEMBLY CHAPERONE NARJ"/>
    <property type="match status" value="1"/>
</dbReference>
<feature type="compositionally biased region" description="Polar residues" evidence="2">
    <location>
        <begin position="226"/>
        <end position="237"/>
    </location>
</feature>
<dbReference type="InterPro" id="IPR003765">
    <property type="entry name" value="NO3_reductase_chaperone_NarJ"/>
</dbReference>
<dbReference type="NCBIfam" id="TIGR00684">
    <property type="entry name" value="narJ"/>
    <property type="match status" value="1"/>
</dbReference>
<evidence type="ECO:0000256" key="1">
    <source>
        <dbReference type="ARBA" id="ARBA00023063"/>
    </source>
</evidence>
<evidence type="ECO:0000313" key="4">
    <source>
        <dbReference type="Proteomes" id="UP001365846"/>
    </source>
</evidence>
<dbReference type="RefSeq" id="WP_340357433.1">
    <property type="nucleotide sequence ID" value="NZ_JBBKZU010000005.1"/>
</dbReference>
<name>A0ABU8VES6_9BURK</name>
<proteinExistence type="predicted"/>
<protein>
    <submittedName>
        <fullName evidence="3">Nitrate reductase molybdenum cofactor assembly chaperone</fullName>
    </submittedName>
</protein>